<accession>A0A0S4IPB9</accession>
<evidence type="ECO:0000313" key="3">
    <source>
        <dbReference type="Proteomes" id="UP000051952"/>
    </source>
</evidence>
<dbReference type="VEuPathDB" id="TriTrypDB:BSAL_58580"/>
<name>A0A0S4IPB9_BODSA</name>
<dbReference type="PANTHER" id="PTHR13318">
    <property type="entry name" value="PARTNER OF PAIRED, ISOFORM B-RELATED"/>
    <property type="match status" value="1"/>
</dbReference>
<dbReference type="GO" id="GO:0016301">
    <property type="term" value="F:kinase activity"/>
    <property type="evidence" value="ECO:0007669"/>
    <property type="project" value="UniProtKB-KW"/>
</dbReference>
<dbReference type="Gene3D" id="3.80.10.10">
    <property type="entry name" value="Ribonuclease Inhibitor"/>
    <property type="match status" value="3"/>
</dbReference>
<dbReference type="GO" id="GO:0031146">
    <property type="term" value="P:SCF-dependent proteasomal ubiquitin-dependent protein catabolic process"/>
    <property type="evidence" value="ECO:0007669"/>
    <property type="project" value="TreeGrafter"/>
</dbReference>
<keyword evidence="2" id="KW-0808">Transferase</keyword>
<organism evidence="2 3">
    <name type="scientific">Bodo saltans</name>
    <name type="common">Flagellated protozoan</name>
    <dbReference type="NCBI Taxonomy" id="75058"/>
    <lineage>
        <taxon>Eukaryota</taxon>
        <taxon>Discoba</taxon>
        <taxon>Euglenozoa</taxon>
        <taxon>Kinetoplastea</taxon>
        <taxon>Metakinetoplastina</taxon>
        <taxon>Eubodonida</taxon>
        <taxon>Bodonidae</taxon>
        <taxon>Bodo</taxon>
    </lineage>
</organism>
<dbReference type="SUPFAM" id="SSF52047">
    <property type="entry name" value="RNI-like"/>
    <property type="match status" value="2"/>
</dbReference>
<evidence type="ECO:0000313" key="2">
    <source>
        <dbReference type="EMBL" id="CUF05914.1"/>
    </source>
</evidence>
<dbReference type="OrthoDB" id="421226at2759"/>
<dbReference type="GO" id="GO:0019005">
    <property type="term" value="C:SCF ubiquitin ligase complex"/>
    <property type="evidence" value="ECO:0007669"/>
    <property type="project" value="TreeGrafter"/>
</dbReference>
<keyword evidence="2" id="KW-0418">Kinase</keyword>
<dbReference type="InterPro" id="IPR006553">
    <property type="entry name" value="Leu-rich_rpt_Cys-con_subtyp"/>
</dbReference>
<dbReference type="Pfam" id="PF13516">
    <property type="entry name" value="LRR_6"/>
    <property type="match status" value="1"/>
</dbReference>
<dbReference type="PANTHER" id="PTHR13318:SF95">
    <property type="entry name" value="F-BOX PROTEIN YLR352W"/>
    <property type="match status" value="1"/>
</dbReference>
<dbReference type="InterPro" id="IPR057207">
    <property type="entry name" value="FBXL15_LRR"/>
</dbReference>
<dbReference type="SMART" id="SM00367">
    <property type="entry name" value="LRR_CC"/>
    <property type="match status" value="10"/>
</dbReference>
<dbReference type="Proteomes" id="UP000051952">
    <property type="component" value="Unassembled WGS sequence"/>
</dbReference>
<dbReference type="EMBL" id="CYKH01000235">
    <property type="protein sequence ID" value="CUF05914.1"/>
    <property type="molecule type" value="Genomic_DNA"/>
</dbReference>
<reference evidence="3" key="1">
    <citation type="submission" date="2015-09" db="EMBL/GenBank/DDBJ databases">
        <authorList>
            <consortium name="Pathogen Informatics"/>
        </authorList>
    </citation>
    <scope>NUCLEOTIDE SEQUENCE [LARGE SCALE GENOMIC DNA]</scope>
    <source>
        <strain evidence="3">Lake Konstanz</strain>
    </source>
</reference>
<evidence type="ECO:0000259" key="1">
    <source>
        <dbReference type="Pfam" id="PF25372"/>
    </source>
</evidence>
<keyword evidence="3" id="KW-1185">Reference proteome</keyword>
<dbReference type="AlphaFoldDB" id="A0A0S4IPB9"/>
<gene>
    <name evidence="2" type="ORF">BSAL_58580</name>
</gene>
<dbReference type="Pfam" id="PF25372">
    <property type="entry name" value="DUF7885"/>
    <property type="match status" value="1"/>
</dbReference>
<feature type="domain" description="F-box/LRR-repeat protein 15-like leucin rich repeat" evidence="1">
    <location>
        <begin position="188"/>
        <end position="347"/>
    </location>
</feature>
<dbReference type="InterPro" id="IPR001611">
    <property type="entry name" value="Leu-rich_rpt"/>
</dbReference>
<protein>
    <submittedName>
        <fullName evidence="2">Receptor-type protein kinase, putative</fullName>
    </submittedName>
</protein>
<dbReference type="InterPro" id="IPR032675">
    <property type="entry name" value="LRR_dom_sf"/>
</dbReference>
<keyword evidence="2" id="KW-0675">Receptor</keyword>
<proteinExistence type="predicted"/>
<sequence length="476" mass="52578">MINYAVSLFRGTVTKALHRGGGSEESTRRIRRGRRQRSARLLVLLKELWVETSEFEDSSSPLPRASIVAVTLLTSLERLTLTSFELSRADVERIATALPHLKALHLSCCSSPHGDWMTYVAQWMNQLQVLTIENVEVPIPESELIALSACYYLRKLQLCAPKISAGVFESLRTLEMLEVLIVYSAVAVDDLAIAAVVRSFPRLEHFCGGYVVVTDAGLAHLASLRCLTHLDLGNAFHVSDAGLAHLTPLCELRYLNLHRCSQLTDQALACFSPSLLNLNHLHLSECTGVTDAGLACLTTMKQLQYLDLANCRLVTDEGIRAVSMLVTLQTLVIRGCRNVTDAGMLHLASLRCLKHLDLGECECITDIGANCISTLAQLTFLSLVRCSLITDDALAQLGAQLHQLEALYLAECTSITDIGLSHLFGLKYLRVLLLRKCMRTSPAGRKRLERQLPKLAVWFNGPPAIRQPSRHMCIVS</sequence>